<feature type="transmembrane region" description="Helical" evidence="15">
    <location>
        <begin position="41"/>
        <end position="67"/>
    </location>
</feature>
<keyword evidence="15" id="KW-0812">Transmembrane</keyword>
<feature type="region of interest" description="Disordered" evidence="14">
    <location>
        <begin position="447"/>
        <end position="472"/>
    </location>
</feature>
<comment type="subcellular location">
    <subcellularLocation>
        <location evidence="1">Periplasm</location>
    </subcellularLocation>
</comment>
<proteinExistence type="predicted"/>
<evidence type="ECO:0000256" key="1">
    <source>
        <dbReference type="ARBA" id="ARBA00004418"/>
    </source>
</evidence>
<dbReference type="GO" id="GO:0042597">
    <property type="term" value="C:periplasmic space"/>
    <property type="evidence" value="ECO:0007669"/>
    <property type="project" value="UniProtKB-SubCell"/>
</dbReference>
<dbReference type="GO" id="GO:0004130">
    <property type="term" value="F:cytochrome-c peroxidase activity"/>
    <property type="evidence" value="ECO:0007669"/>
    <property type="project" value="TreeGrafter"/>
</dbReference>
<evidence type="ECO:0000256" key="15">
    <source>
        <dbReference type="SAM" id="Phobius"/>
    </source>
</evidence>
<dbReference type="EMBL" id="QPJY01000003">
    <property type="protein sequence ID" value="RCX31157.1"/>
    <property type="molecule type" value="Genomic_DNA"/>
</dbReference>
<dbReference type="SUPFAM" id="SSF46626">
    <property type="entry name" value="Cytochrome c"/>
    <property type="match status" value="2"/>
</dbReference>
<dbReference type="PROSITE" id="PS51007">
    <property type="entry name" value="CYTC"/>
    <property type="match status" value="2"/>
</dbReference>
<keyword evidence="9" id="KW-0560">Oxidoreductase</keyword>
<organism evidence="17 18">
    <name type="scientific">Thioalbus denitrificans</name>
    <dbReference type="NCBI Taxonomy" id="547122"/>
    <lineage>
        <taxon>Bacteria</taxon>
        <taxon>Pseudomonadati</taxon>
        <taxon>Pseudomonadota</taxon>
        <taxon>Gammaproteobacteria</taxon>
        <taxon>Chromatiales</taxon>
        <taxon>Ectothiorhodospiraceae</taxon>
        <taxon>Thioalbus</taxon>
    </lineage>
</organism>
<evidence type="ECO:0000256" key="14">
    <source>
        <dbReference type="SAM" id="MobiDB-lite"/>
    </source>
</evidence>
<evidence type="ECO:0000259" key="16">
    <source>
        <dbReference type="PROSITE" id="PS51007"/>
    </source>
</evidence>
<dbReference type="OrthoDB" id="9805202at2"/>
<keyword evidence="15" id="KW-1133">Transmembrane helix</keyword>
<sequence>MNIGNMGVIGVGATALLAGVAVLLAMVRYDLGPRARLERGGWWLLATALGTGMAAFAVKLGIILAVANLPGVLVDPLITRVQTAHPARAAGPSVATPGPRRYVWQRLPSAAPAPAPAPVAGAADYPWRALPEAAPAPAGNPTTPARVALGERLFFDRRLSRDGTVACASCHEVPGGGADGRPTSVGIDGRTGGRNAPTVWNAAFQAVLFWDGRAASLEEQARGPLVNPLEMGMPSLAAVEERVRQDGDYREAFTAAFGPGEPITIDRITAAIAAYERTLITPDAPYDRFVRGELDALTPAQLRGMALFQAVGCVLCHSGPNFSAASVFEPQAPLRIFPAFPTPYETRYGLTEDSGAAPPGSPRGSWRVPSLRNVALTGPWFHNGSVTELEEAVRLMANVQLGRTGHLLIWSAGDRVLREVDRPELGEREIGDLVAFLHALSSDRLAERTEGAGKTPPGAVSYPSAGAAPRAR</sequence>
<evidence type="ECO:0000256" key="10">
    <source>
        <dbReference type="ARBA" id="ARBA00023004"/>
    </source>
</evidence>
<comment type="caution">
    <text evidence="17">The sequence shown here is derived from an EMBL/GenBank/DDBJ whole genome shotgun (WGS) entry which is preliminary data.</text>
</comment>
<dbReference type="InterPro" id="IPR004852">
    <property type="entry name" value="Di-haem_cyt_c_peroxidsae"/>
</dbReference>
<evidence type="ECO:0000256" key="11">
    <source>
        <dbReference type="ARBA" id="ARBA00058991"/>
    </source>
</evidence>
<keyword evidence="5 13" id="KW-0479">Metal-binding</keyword>
<dbReference type="Pfam" id="PF03150">
    <property type="entry name" value="CCP_MauG"/>
    <property type="match status" value="1"/>
</dbReference>
<name>A0A369CF12_9GAMM</name>
<dbReference type="AlphaFoldDB" id="A0A369CF12"/>
<dbReference type="GO" id="GO:0009055">
    <property type="term" value="F:electron transfer activity"/>
    <property type="evidence" value="ECO:0007669"/>
    <property type="project" value="InterPro"/>
</dbReference>
<dbReference type="Proteomes" id="UP000252707">
    <property type="component" value="Unassembled WGS sequence"/>
</dbReference>
<evidence type="ECO:0000256" key="8">
    <source>
        <dbReference type="ARBA" id="ARBA00022982"/>
    </source>
</evidence>
<evidence type="ECO:0000256" key="5">
    <source>
        <dbReference type="ARBA" id="ARBA00022723"/>
    </source>
</evidence>
<dbReference type="GO" id="GO:0046872">
    <property type="term" value="F:metal ion binding"/>
    <property type="evidence" value="ECO:0007669"/>
    <property type="project" value="UniProtKB-KW"/>
</dbReference>
<evidence type="ECO:0000256" key="7">
    <source>
        <dbReference type="ARBA" id="ARBA00022764"/>
    </source>
</evidence>
<evidence type="ECO:0000256" key="9">
    <source>
        <dbReference type="ARBA" id="ARBA00023002"/>
    </source>
</evidence>
<comment type="pathway">
    <text evidence="2">One-carbon metabolism; methylamine degradation.</text>
</comment>
<feature type="transmembrane region" description="Helical" evidence="15">
    <location>
        <begin position="6"/>
        <end position="29"/>
    </location>
</feature>
<dbReference type="RefSeq" id="WP_114279343.1">
    <property type="nucleotide sequence ID" value="NZ_QPJY01000003.1"/>
</dbReference>
<keyword evidence="15" id="KW-0472">Membrane</keyword>
<dbReference type="PANTHER" id="PTHR30600">
    <property type="entry name" value="CYTOCHROME C PEROXIDASE-RELATED"/>
    <property type="match status" value="1"/>
</dbReference>
<comment type="function">
    <text evidence="11">Involved in methylamine metabolism. Essential for the maturation of the beta subunit of MADH, presumably via a step in the biosynthesis of tryptophan tryptophylquinone (TTQ), the cofactor of MADH.</text>
</comment>
<evidence type="ECO:0000256" key="2">
    <source>
        <dbReference type="ARBA" id="ARBA00004856"/>
    </source>
</evidence>
<evidence type="ECO:0000313" key="18">
    <source>
        <dbReference type="Proteomes" id="UP000252707"/>
    </source>
</evidence>
<evidence type="ECO:0000256" key="6">
    <source>
        <dbReference type="ARBA" id="ARBA00022729"/>
    </source>
</evidence>
<protein>
    <recommendedName>
        <fullName evidence="12">Methylamine utilization protein MauG</fullName>
    </recommendedName>
</protein>
<keyword evidence="7" id="KW-0574">Periplasm</keyword>
<keyword evidence="6" id="KW-0732">Signal</keyword>
<dbReference type="GO" id="GO:0020037">
    <property type="term" value="F:heme binding"/>
    <property type="evidence" value="ECO:0007669"/>
    <property type="project" value="InterPro"/>
</dbReference>
<gene>
    <name evidence="17" type="ORF">DFQ59_103121</name>
</gene>
<feature type="domain" description="Cytochrome c" evidence="16">
    <location>
        <begin position="145"/>
        <end position="254"/>
    </location>
</feature>
<evidence type="ECO:0000256" key="3">
    <source>
        <dbReference type="ARBA" id="ARBA00022448"/>
    </source>
</evidence>
<keyword evidence="18" id="KW-1185">Reference proteome</keyword>
<reference evidence="17 18" key="1">
    <citation type="submission" date="2018-07" db="EMBL/GenBank/DDBJ databases">
        <title>Genomic Encyclopedia of Type Strains, Phase IV (KMG-IV): sequencing the most valuable type-strain genomes for metagenomic binning, comparative biology and taxonomic classification.</title>
        <authorList>
            <person name="Goeker M."/>
        </authorList>
    </citation>
    <scope>NUCLEOTIDE SEQUENCE [LARGE SCALE GENOMIC DNA]</scope>
    <source>
        <strain evidence="17 18">DSM 26407</strain>
    </source>
</reference>
<dbReference type="FunFam" id="1.10.760.10:FF:000019">
    <property type="entry name" value="Di-heme cytochrome C peroxidase"/>
    <property type="match status" value="1"/>
</dbReference>
<keyword evidence="8" id="KW-0249">Electron transport</keyword>
<evidence type="ECO:0000313" key="17">
    <source>
        <dbReference type="EMBL" id="RCX31157.1"/>
    </source>
</evidence>
<keyword evidence="3" id="KW-0813">Transport</keyword>
<accession>A0A369CF12</accession>
<keyword evidence="10 13" id="KW-0408">Iron</keyword>
<dbReference type="InterPro" id="IPR051395">
    <property type="entry name" value="Cytochrome_c_Peroxidase/MauG"/>
</dbReference>
<evidence type="ECO:0000256" key="4">
    <source>
        <dbReference type="ARBA" id="ARBA00022617"/>
    </source>
</evidence>
<dbReference type="InterPro" id="IPR036909">
    <property type="entry name" value="Cyt_c-like_dom_sf"/>
</dbReference>
<evidence type="ECO:0000256" key="12">
    <source>
        <dbReference type="ARBA" id="ARBA00073576"/>
    </source>
</evidence>
<feature type="domain" description="Cytochrome c" evidence="16">
    <location>
        <begin position="299"/>
        <end position="441"/>
    </location>
</feature>
<keyword evidence="4 13" id="KW-0349">Heme</keyword>
<evidence type="ECO:0000256" key="13">
    <source>
        <dbReference type="PROSITE-ProRule" id="PRU00433"/>
    </source>
</evidence>
<keyword evidence="17" id="KW-0575">Peroxidase</keyword>
<dbReference type="InterPro" id="IPR009056">
    <property type="entry name" value="Cyt_c-like_dom"/>
</dbReference>
<dbReference type="Gene3D" id="1.10.760.10">
    <property type="entry name" value="Cytochrome c-like domain"/>
    <property type="match status" value="2"/>
</dbReference>